<keyword evidence="1" id="KW-0732">Signal</keyword>
<feature type="signal peptide" evidence="1">
    <location>
        <begin position="1"/>
        <end position="20"/>
    </location>
</feature>
<feature type="chain" id="PRO_5047206213" description="Secreted protein" evidence="1">
    <location>
        <begin position="21"/>
        <end position="205"/>
    </location>
</feature>
<reference evidence="2" key="1">
    <citation type="journal article" date="2023" name="Insect Mol. Biol.">
        <title>Genome sequencing provides insights into the evolution of gene families encoding plant cell wall-degrading enzymes in longhorned beetles.</title>
        <authorList>
            <person name="Shin N.R."/>
            <person name="Okamura Y."/>
            <person name="Kirsch R."/>
            <person name="Pauchet Y."/>
        </authorList>
    </citation>
    <scope>NUCLEOTIDE SEQUENCE</scope>
    <source>
        <strain evidence="2">MMC_N1</strain>
    </source>
</reference>
<organism evidence="2 3">
    <name type="scientific">Molorchus minor</name>
    <dbReference type="NCBI Taxonomy" id="1323400"/>
    <lineage>
        <taxon>Eukaryota</taxon>
        <taxon>Metazoa</taxon>
        <taxon>Ecdysozoa</taxon>
        <taxon>Arthropoda</taxon>
        <taxon>Hexapoda</taxon>
        <taxon>Insecta</taxon>
        <taxon>Pterygota</taxon>
        <taxon>Neoptera</taxon>
        <taxon>Endopterygota</taxon>
        <taxon>Coleoptera</taxon>
        <taxon>Polyphaga</taxon>
        <taxon>Cucujiformia</taxon>
        <taxon>Chrysomeloidea</taxon>
        <taxon>Cerambycidae</taxon>
        <taxon>Lamiinae</taxon>
        <taxon>Monochamini</taxon>
        <taxon>Molorchus</taxon>
    </lineage>
</organism>
<comment type="caution">
    <text evidence="2">The sequence shown here is derived from an EMBL/GenBank/DDBJ whole genome shotgun (WGS) entry which is preliminary data.</text>
</comment>
<keyword evidence="3" id="KW-1185">Reference proteome</keyword>
<proteinExistence type="predicted"/>
<evidence type="ECO:0000313" key="2">
    <source>
        <dbReference type="EMBL" id="KAJ8981631.1"/>
    </source>
</evidence>
<gene>
    <name evidence="2" type="ORF">NQ317_000859</name>
</gene>
<evidence type="ECO:0008006" key="4">
    <source>
        <dbReference type="Google" id="ProtNLM"/>
    </source>
</evidence>
<name>A0ABQ9JTM8_9CUCU</name>
<evidence type="ECO:0000313" key="3">
    <source>
        <dbReference type="Proteomes" id="UP001162164"/>
    </source>
</evidence>
<sequence length="205" mass="22627">MQLIMSLLVLGAGLINNLVASDSAIPTQAEQADLLLNVQQVFEEIKLLIKDEALSTDISVVKDIELLVERANYTLNLLEEMVQLRLSSGSNVVCMLDFRSIIERLATDGRDTLKDCLLKGSEDIRSSSNELGNVTNAAIAHGQQMLDSPEGLQQEIRTGRAIEAHRTAHFKAIGIRAIANECVDDVVRKYRDLLEDGLQRALRCV</sequence>
<protein>
    <recommendedName>
        <fullName evidence="4">Secreted protein</fullName>
    </recommendedName>
</protein>
<dbReference type="Proteomes" id="UP001162164">
    <property type="component" value="Unassembled WGS sequence"/>
</dbReference>
<dbReference type="EMBL" id="JAPWTJ010000173">
    <property type="protein sequence ID" value="KAJ8981631.1"/>
    <property type="molecule type" value="Genomic_DNA"/>
</dbReference>
<accession>A0ABQ9JTM8</accession>
<evidence type="ECO:0000256" key="1">
    <source>
        <dbReference type="SAM" id="SignalP"/>
    </source>
</evidence>